<dbReference type="Proteomes" id="UP000184394">
    <property type="component" value="Unassembled WGS sequence"/>
</dbReference>
<protein>
    <recommendedName>
        <fullName evidence="4">Lipoprotein</fullName>
    </recommendedName>
</protein>
<dbReference type="EMBL" id="FRCT01000018">
    <property type="protein sequence ID" value="SHM85290.1"/>
    <property type="molecule type" value="Genomic_DNA"/>
</dbReference>
<gene>
    <name evidence="2" type="ORF">SAMN04487860_11840</name>
</gene>
<name>A0A1M7M3T6_RUMFL</name>
<reference evidence="2 3" key="1">
    <citation type="submission" date="2016-11" db="EMBL/GenBank/DDBJ databases">
        <authorList>
            <person name="Jaros S."/>
            <person name="Januszkiewicz K."/>
            <person name="Wedrychowicz H."/>
        </authorList>
    </citation>
    <scope>NUCLEOTIDE SEQUENCE [LARGE SCALE GENOMIC DNA]</scope>
    <source>
        <strain evidence="2 3">Y1</strain>
    </source>
</reference>
<evidence type="ECO:0008006" key="4">
    <source>
        <dbReference type="Google" id="ProtNLM"/>
    </source>
</evidence>
<evidence type="ECO:0000313" key="2">
    <source>
        <dbReference type="EMBL" id="SHM85290.1"/>
    </source>
</evidence>
<evidence type="ECO:0000313" key="3">
    <source>
        <dbReference type="Proteomes" id="UP000184394"/>
    </source>
</evidence>
<proteinExistence type="predicted"/>
<evidence type="ECO:0000256" key="1">
    <source>
        <dbReference type="SAM" id="SignalP"/>
    </source>
</evidence>
<feature type="chain" id="PRO_5038840140" description="Lipoprotein" evidence="1">
    <location>
        <begin position="24"/>
        <end position="185"/>
    </location>
</feature>
<dbReference type="AlphaFoldDB" id="A0A1M7M3T6"/>
<dbReference type="OrthoDB" id="9883462at2"/>
<keyword evidence="1" id="KW-0732">Signal</keyword>
<dbReference type="RefSeq" id="WP_072952240.1">
    <property type="nucleotide sequence ID" value="NZ_FRCT01000018.1"/>
</dbReference>
<accession>A0A1M7M3T6</accession>
<sequence length="185" mass="21133">MLNRKTILFSVIAISAFCFFSCGKNTKGSLSSSQNTEAQTTLNITNSFSETTNSDEKYDAYLKSELNELANILFREADYYFSEFETDADIIYSNVRNDDGFGREIVRQSPRVGEIEYIFIFDSNKKVETAIVWTCLDDKKYVGCGGKMESIEEINAHNWDEVLAYYGLKEGEYTNLYSEESKTES</sequence>
<organism evidence="2 3">
    <name type="scientific">Ruminococcus flavefaciens</name>
    <dbReference type="NCBI Taxonomy" id="1265"/>
    <lineage>
        <taxon>Bacteria</taxon>
        <taxon>Bacillati</taxon>
        <taxon>Bacillota</taxon>
        <taxon>Clostridia</taxon>
        <taxon>Eubacteriales</taxon>
        <taxon>Oscillospiraceae</taxon>
        <taxon>Ruminococcus</taxon>
    </lineage>
</organism>
<feature type="signal peptide" evidence="1">
    <location>
        <begin position="1"/>
        <end position="23"/>
    </location>
</feature>